<dbReference type="Proteomes" id="UP000319143">
    <property type="component" value="Unassembled WGS sequence"/>
</dbReference>
<gene>
    <name evidence="1" type="ORF">Poly41_67320</name>
</gene>
<dbReference type="RefSeq" id="WP_146531396.1">
    <property type="nucleotide sequence ID" value="NZ_SJPV01000024.1"/>
</dbReference>
<dbReference type="AlphaFoldDB" id="A0A5C6CVQ1"/>
<dbReference type="EMBL" id="SJPV01000024">
    <property type="protein sequence ID" value="TWU29033.1"/>
    <property type="molecule type" value="Genomic_DNA"/>
</dbReference>
<organism evidence="1 2">
    <name type="scientific">Novipirellula artificiosorum</name>
    <dbReference type="NCBI Taxonomy" id="2528016"/>
    <lineage>
        <taxon>Bacteria</taxon>
        <taxon>Pseudomonadati</taxon>
        <taxon>Planctomycetota</taxon>
        <taxon>Planctomycetia</taxon>
        <taxon>Pirellulales</taxon>
        <taxon>Pirellulaceae</taxon>
        <taxon>Novipirellula</taxon>
    </lineage>
</organism>
<sequence length="126" mass="14082">MIRLIATGDDPGILIDWRDRQLPAGPYRLVMRVRGGGPADGELMYTVSPGDNPQRGKKISFAIEGDPKAWQDIDLPIPERKRMYQLRIDPRQKPGELMIAEMKLIGADDSVITSWPISLTGGNRKN</sequence>
<comment type="caution">
    <text evidence="1">The sequence shown here is derived from an EMBL/GenBank/DDBJ whole genome shotgun (WGS) entry which is preliminary data.</text>
</comment>
<proteinExistence type="predicted"/>
<evidence type="ECO:0000313" key="2">
    <source>
        <dbReference type="Proteomes" id="UP000319143"/>
    </source>
</evidence>
<accession>A0A5C6CVQ1</accession>
<reference evidence="1 2" key="1">
    <citation type="submission" date="2019-02" db="EMBL/GenBank/DDBJ databases">
        <title>Deep-cultivation of Planctomycetes and their phenomic and genomic characterization uncovers novel biology.</title>
        <authorList>
            <person name="Wiegand S."/>
            <person name="Jogler M."/>
            <person name="Boedeker C."/>
            <person name="Pinto D."/>
            <person name="Vollmers J."/>
            <person name="Rivas-Marin E."/>
            <person name="Kohn T."/>
            <person name="Peeters S.H."/>
            <person name="Heuer A."/>
            <person name="Rast P."/>
            <person name="Oberbeckmann S."/>
            <person name="Bunk B."/>
            <person name="Jeske O."/>
            <person name="Meyerdierks A."/>
            <person name="Storesund J.E."/>
            <person name="Kallscheuer N."/>
            <person name="Luecker S."/>
            <person name="Lage O.M."/>
            <person name="Pohl T."/>
            <person name="Merkel B.J."/>
            <person name="Hornburger P."/>
            <person name="Mueller R.-W."/>
            <person name="Bruemmer F."/>
            <person name="Labrenz M."/>
            <person name="Spormann A.M."/>
            <person name="Op Den Camp H."/>
            <person name="Overmann J."/>
            <person name="Amann R."/>
            <person name="Jetten M.S.M."/>
            <person name="Mascher T."/>
            <person name="Medema M.H."/>
            <person name="Devos D.P."/>
            <person name="Kaster A.-K."/>
            <person name="Ovreas L."/>
            <person name="Rohde M."/>
            <person name="Galperin M.Y."/>
            <person name="Jogler C."/>
        </authorList>
    </citation>
    <scope>NUCLEOTIDE SEQUENCE [LARGE SCALE GENOMIC DNA]</scope>
    <source>
        <strain evidence="1 2">Poly41</strain>
    </source>
</reference>
<protein>
    <submittedName>
        <fullName evidence="1">Uncharacterized protein</fullName>
    </submittedName>
</protein>
<name>A0A5C6CVQ1_9BACT</name>
<evidence type="ECO:0000313" key="1">
    <source>
        <dbReference type="EMBL" id="TWU29033.1"/>
    </source>
</evidence>
<keyword evidence="2" id="KW-1185">Reference proteome</keyword>